<dbReference type="Pfam" id="PF01420">
    <property type="entry name" value="Methylase_S"/>
    <property type="match status" value="1"/>
</dbReference>
<dbReference type="AlphaFoldDB" id="I6ZE63"/>
<dbReference type="GO" id="GO:0003677">
    <property type="term" value="F:DNA binding"/>
    <property type="evidence" value="ECO:0007669"/>
    <property type="project" value="UniProtKB-KW"/>
</dbReference>
<dbReference type="PATRIC" id="fig|1197325.3.peg.37"/>
<dbReference type="HOGENOM" id="CLU_058614_0_0_14"/>
<name>I6ZE63_MYCWM</name>
<evidence type="ECO:0000256" key="1">
    <source>
        <dbReference type="ARBA" id="ARBA00010923"/>
    </source>
</evidence>
<dbReference type="GO" id="GO:0009307">
    <property type="term" value="P:DNA restriction-modification system"/>
    <property type="evidence" value="ECO:0007669"/>
    <property type="project" value="UniProtKB-KW"/>
</dbReference>
<comment type="similarity">
    <text evidence="1">Belongs to the type-I restriction system S methylase family.</text>
</comment>
<accession>I6ZE63</accession>
<feature type="domain" description="Type I restriction modification DNA specificity" evidence="4">
    <location>
        <begin position="185"/>
        <end position="347"/>
    </location>
</feature>
<dbReference type="InterPro" id="IPR044946">
    <property type="entry name" value="Restrct_endonuc_typeI_TRD_sf"/>
</dbReference>
<dbReference type="STRING" id="1197325.WEN_00175"/>
<dbReference type="Gene3D" id="3.90.220.20">
    <property type="entry name" value="DNA methylase specificity domains"/>
    <property type="match status" value="2"/>
</dbReference>
<organism evidence="5 6">
    <name type="scientific">Mycoplasma wenyonii (strain Massachusetts)</name>
    <name type="common">Eperythrozoon wenyonii</name>
    <dbReference type="NCBI Taxonomy" id="1197325"/>
    <lineage>
        <taxon>Bacteria</taxon>
        <taxon>Bacillati</taxon>
        <taxon>Mycoplasmatota</taxon>
        <taxon>Mollicutes</taxon>
        <taxon>Mycoplasmataceae</taxon>
        <taxon>Mycoplasma</taxon>
    </lineage>
</organism>
<sequence length="385" mass="44985">MRKLEDYLQLVRKPNKDLITDTLVGVDINKTLINKEKGKKVDPRLLQIVEKGFFVMSGMSTGRDKRISVALYMGNKPICTSHSGRYYVFKINNPDLKAEYLNLLFKSEKMDKAGVYFSGTGCRGDLEWKKFIQIPIYTPHLKLQENIVCKYQTVTKYIEVKKKINELLERQMTAYFHLLFDNLANYQTKSFGELFRVIRGERPPRSNKYLEKLYFCEGGGTPFLQVRDVTKQDFKFISETREQLTPEGFKKGNCSIVSPNDLIFIQNASIKRIGKIYVCSEYLTINSNFLAFSSQGANLQLPITFIYFLIRENIWALHRLINMSTATKAFDLRRFKAFKVKIPKNKELINKFNNFCEPIFELQKNNEQIIQKLLRLQKCWVESLD</sequence>
<keyword evidence="5" id="KW-0378">Hydrolase</keyword>
<keyword evidence="6" id="KW-1185">Reference proteome</keyword>
<dbReference type="KEGG" id="mwe:WEN_00175"/>
<keyword evidence="5" id="KW-0255">Endonuclease</keyword>
<dbReference type="SUPFAM" id="SSF116734">
    <property type="entry name" value="DNA methylase specificity domain"/>
    <property type="match status" value="2"/>
</dbReference>
<dbReference type="PANTHER" id="PTHR30408">
    <property type="entry name" value="TYPE-1 RESTRICTION ENZYME ECOKI SPECIFICITY PROTEIN"/>
    <property type="match status" value="1"/>
</dbReference>
<dbReference type="RefSeq" id="WP_014849552.1">
    <property type="nucleotide sequence ID" value="NC_018149.1"/>
</dbReference>
<evidence type="ECO:0000256" key="2">
    <source>
        <dbReference type="ARBA" id="ARBA00022747"/>
    </source>
</evidence>
<dbReference type="PANTHER" id="PTHR30408:SF12">
    <property type="entry name" value="TYPE I RESTRICTION ENZYME MJAVIII SPECIFICITY SUBUNIT"/>
    <property type="match status" value="1"/>
</dbReference>
<keyword evidence="5" id="KW-0540">Nuclease</keyword>
<protein>
    <submittedName>
        <fullName evidence="5">Restriction endonuclease S subunit</fullName>
    </submittedName>
</protein>
<keyword evidence="3" id="KW-0238">DNA-binding</keyword>
<dbReference type="Proteomes" id="UP000009005">
    <property type="component" value="Chromosome"/>
</dbReference>
<evidence type="ECO:0000313" key="6">
    <source>
        <dbReference type="Proteomes" id="UP000009005"/>
    </source>
</evidence>
<evidence type="ECO:0000259" key="4">
    <source>
        <dbReference type="Pfam" id="PF01420"/>
    </source>
</evidence>
<evidence type="ECO:0000256" key="3">
    <source>
        <dbReference type="ARBA" id="ARBA00023125"/>
    </source>
</evidence>
<evidence type="ECO:0000313" key="5">
    <source>
        <dbReference type="EMBL" id="AFN64842.1"/>
    </source>
</evidence>
<gene>
    <name evidence="5" type="ordered locus">WEN_00175</name>
</gene>
<dbReference type="InterPro" id="IPR000055">
    <property type="entry name" value="Restrct_endonuc_typeI_TRD"/>
</dbReference>
<keyword evidence="2" id="KW-0680">Restriction system</keyword>
<dbReference type="EMBL" id="CP003703">
    <property type="protein sequence ID" value="AFN64842.1"/>
    <property type="molecule type" value="Genomic_DNA"/>
</dbReference>
<dbReference type="InterPro" id="IPR052021">
    <property type="entry name" value="Type-I_RS_S_subunit"/>
</dbReference>
<dbReference type="GO" id="GO:0004519">
    <property type="term" value="F:endonuclease activity"/>
    <property type="evidence" value="ECO:0007669"/>
    <property type="project" value="UniProtKB-KW"/>
</dbReference>
<proteinExistence type="inferred from homology"/>
<reference evidence="5 6" key="1">
    <citation type="journal article" date="2012" name="J. Bacteriol.">
        <title>Complete genome sequence of Mycoplasma wenyonii strain Massachusetts.</title>
        <authorList>
            <person name="Dos Santos A.P."/>
            <person name="Guimaraes A.M."/>
            <person name="do Nascimento N.C."/>
            <person name="Sanmiguel P.J."/>
            <person name="Messick J.B."/>
        </authorList>
    </citation>
    <scope>NUCLEOTIDE SEQUENCE [LARGE SCALE GENOMIC DNA]</scope>
    <source>
        <strain evidence="5 6">Massachusetts</strain>
    </source>
</reference>